<dbReference type="EMBL" id="QRDV01000004">
    <property type="protein sequence ID" value="RED44087.1"/>
    <property type="molecule type" value="Genomic_DNA"/>
</dbReference>
<sequence length="41" mass="4726">MYIATLVVIFIVIVGFCYYNRHLLDFNDNTPGPDEGDLFDD</sequence>
<comment type="caution">
    <text evidence="1">The sequence shown here is derived from an EMBL/GenBank/DDBJ whole genome shotgun (WGS) entry which is preliminary data.</text>
</comment>
<dbReference type="RefSeq" id="WP_262510805.1">
    <property type="nucleotide sequence ID" value="NZ_QRDV01000004.1"/>
</dbReference>
<evidence type="ECO:0008006" key="3">
    <source>
        <dbReference type="Google" id="ProtNLM"/>
    </source>
</evidence>
<evidence type="ECO:0000313" key="2">
    <source>
        <dbReference type="Proteomes" id="UP000256980"/>
    </source>
</evidence>
<dbReference type="Proteomes" id="UP000256980">
    <property type="component" value="Unassembled WGS sequence"/>
</dbReference>
<accession>A0A3D9H3K7</accession>
<organism evidence="1 2">
    <name type="scientific">Winogradskyella eximia</name>
    <dbReference type="NCBI Taxonomy" id="262006"/>
    <lineage>
        <taxon>Bacteria</taxon>
        <taxon>Pseudomonadati</taxon>
        <taxon>Bacteroidota</taxon>
        <taxon>Flavobacteriia</taxon>
        <taxon>Flavobacteriales</taxon>
        <taxon>Flavobacteriaceae</taxon>
        <taxon>Winogradskyella</taxon>
    </lineage>
</organism>
<proteinExistence type="predicted"/>
<keyword evidence="2" id="KW-1185">Reference proteome</keyword>
<dbReference type="AlphaFoldDB" id="A0A3D9H3K7"/>
<evidence type="ECO:0000313" key="1">
    <source>
        <dbReference type="EMBL" id="RED44087.1"/>
    </source>
</evidence>
<protein>
    <recommendedName>
        <fullName evidence="3">Cbb3-type cytochrome oxidase component FixQ</fullName>
    </recommendedName>
</protein>
<gene>
    <name evidence="1" type="ORF">DFQ10_104280</name>
</gene>
<reference evidence="1 2" key="1">
    <citation type="submission" date="2018-07" db="EMBL/GenBank/DDBJ databases">
        <title>Genomic Encyclopedia of Type Strains, Phase III (KMG-III): the genomes of soil and plant-associated and newly described type strains.</title>
        <authorList>
            <person name="Whitman W."/>
        </authorList>
    </citation>
    <scope>NUCLEOTIDE SEQUENCE [LARGE SCALE GENOMIC DNA]</scope>
    <source>
        <strain evidence="1 2">CECT 7946</strain>
    </source>
</reference>
<name>A0A3D9H3K7_9FLAO</name>